<comment type="caution">
    <text evidence="2">The sequence shown here is derived from an EMBL/GenBank/DDBJ whole genome shotgun (WGS) entry which is preliminary data.</text>
</comment>
<feature type="non-terminal residue" evidence="2">
    <location>
        <position position="1"/>
    </location>
</feature>
<accession>A0A371FHE7</accession>
<feature type="signal peptide" evidence="1">
    <location>
        <begin position="1"/>
        <end position="22"/>
    </location>
</feature>
<reference evidence="2" key="1">
    <citation type="submission" date="2018-05" db="EMBL/GenBank/DDBJ databases">
        <title>Draft genome of Mucuna pruriens seed.</title>
        <authorList>
            <person name="Nnadi N.E."/>
            <person name="Vos R."/>
            <person name="Hasami M.H."/>
            <person name="Devisetty U.K."/>
            <person name="Aguiy J.C."/>
        </authorList>
    </citation>
    <scope>NUCLEOTIDE SEQUENCE [LARGE SCALE GENOMIC DNA]</scope>
    <source>
        <strain evidence="2">JCA_2017</strain>
    </source>
</reference>
<name>A0A371FHE7_MUCPR</name>
<organism evidence="2 3">
    <name type="scientific">Mucuna pruriens</name>
    <name type="common">Velvet bean</name>
    <name type="synonym">Dolichos pruriens</name>
    <dbReference type="NCBI Taxonomy" id="157652"/>
    <lineage>
        <taxon>Eukaryota</taxon>
        <taxon>Viridiplantae</taxon>
        <taxon>Streptophyta</taxon>
        <taxon>Embryophyta</taxon>
        <taxon>Tracheophyta</taxon>
        <taxon>Spermatophyta</taxon>
        <taxon>Magnoliopsida</taxon>
        <taxon>eudicotyledons</taxon>
        <taxon>Gunneridae</taxon>
        <taxon>Pentapetalae</taxon>
        <taxon>rosids</taxon>
        <taxon>fabids</taxon>
        <taxon>Fabales</taxon>
        <taxon>Fabaceae</taxon>
        <taxon>Papilionoideae</taxon>
        <taxon>50 kb inversion clade</taxon>
        <taxon>NPAAA clade</taxon>
        <taxon>indigoferoid/millettioid clade</taxon>
        <taxon>Phaseoleae</taxon>
        <taxon>Mucuna</taxon>
    </lineage>
</organism>
<keyword evidence="3" id="KW-1185">Reference proteome</keyword>
<dbReference type="STRING" id="157652.A0A371FHE7"/>
<dbReference type="Proteomes" id="UP000257109">
    <property type="component" value="Unassembled WGS sequence"/>
</dbReference>
<dbReference type="InterPro" id="IPR045851">
    <property type="entry name" value="AMP-bd_C_sf"/>
</dbReference>
<gene>
    <name evidence="2" type="primary">AAE3</name>
    <name evidence="2" type="ORF">CR513_42078</name>
</gene>
<dbReference type="AlphaFoldDB" id="A0A371FHE7"/>
<keyword evidence="1" id="KW-0732">Signal</keyword>
<evidence type="ECO:0000313" key="2">
    <source>
        <dbReference type="EMBL" id="RDX77747.1"/>
    </source>
</evidence>
<dbReference type="Gene3D" id="3.30.300.30">
    <property type="match status" value="1"/>
</dbReference>
<protein>
    <submittedName>
        <fullName evidence="2">Oxalate--CoA ligase</fullName>
    </submittedName>
</protein>
<evidence type="ECO:0000256" key="1">
    <source>
        <dbReference type="SAM" id="SignalP"/>
    </source>
</evidence>
<proteinExistence type="predicted"/>
<evidence type="ECO:0000313" key="3">
    <source>
        <dbReference type="Proteomes" id="UP000257109"/>
    </source>
</evidence>
<feature type="chain" id="PRO_5017034657" evidence="1">
    <location>
        <begin position="23"/>
        <end position="142"/>
    </location>
</feature>
<dbReference type="SUPFAM" id="SSF56801">
    <property type="entry name" value="Acetyl-CoA synthetase-like"/>
    <property type="match status" value="1"/>
</dbReference>
<dbReference type="GO" id="GO:0016874">
    <property type="term" value="F:ligase activity"/>
    <property type="evidence" value="ECO:0007669"/>
    <property type="project" value="UniProtKB-KW"/>
</dbReference>
<dbReference type="EMBL" id="QJKJ01009090">
    <property type="protein sequence ID" value="RDX77747.1"/>
    <property type="molecule type" value="Genomic_DNA"/>
</dbReference>
<sequence length="142" mass="15662">MSSNFVTEMALCLFHTLSLVAADLRHVVNIIMAFLRHVVAKLPSRRVISVAGKFDLSHSCLHQLAESAAAHISPVEVDAVLLSHPDIAQAVAFGVPHANGGVEVGVTLSYRQGFRNMHKIRRKKHVMHMLLCNYVHVPCHQS</sequence>
<keyword evidence="2" id="KW-0436">Ligase</keyword>
<dbReference type="OrthoDB" id="3633556at2759"/>